<proteinExistence type="predicted"/>
<name>A0A1S0UMX8_LOALO</name>
<feature type="signal peptide" evidence="2">
    <location>
        <begin position="1"/>
        <end position="20"/>
    </location>
</feature>
<evidence type="ECO:0000256" key="2">
    <source>
        <dbReference type="SAM" id="SignalP"/>
    </source>
</evidence>
<dbReference type="AlphaFoldDB" id="A0A1S0UMX8"/>
<dbReference type="KEGG" id="loa:LOAG_16799"/>
<accession>A0A1S0UMX8</accession>
<dbReference type="OMA" id="SDHINYE"/>
<feature type="region of interest" description="Disordered" evidence="1">
    <location>
        <begin position="23"/>
        <end position="53"/>
    </location>
</feature>
<dbReference type="InParanoid" id="A0A1S0UMX8"/>
<feature type="chain" id="PRO_5010365953" evidence="2">
    <location>
        <begin position="21"/>
        <end position="493"/>
    </location>
</feature>
<dbReference type="EMBL" id="JH712085">
    <property type="protein sequence ID" value="EJD76197.1"/>
    <property type="molecule type" value="Genomic_DNA"/>
</dbReference>
<feature type="compositionally biased region" description="Polar residues" evidence="1">
    <location>
        <begin position="39"/>
        <end position="53"/>
    </location>
</feature>
<gene>
    <name evidence="3" type="ORF">LOAG_16799</name>
</gene>
<organism evidence="3">
    <name type="scientific">Loa loa</name>
    <name type="common">Eye worm</name>
    <name type="synonym">Filaria loa</name>
    <dbReference type="NCBI Taxonomy" id="7209"/>
    <lineage>
        <taxon>Eukaryota</taxon>
        <taxon>Metazoa</taxon>
        <taxon>Ecdysozoa</taxon>
        <taxon>Nematoda</taxon>
        <taxon>Chromadorea</taxon>
        <taxon>Rhabditida</taxon>
        <taxon>Spirurina</taxon>
        <taxon>Spiruromorpha</taxon>
        <taxon>Filarioidea</taxon>
        <taxon>Onchocercidae</taxon>
        <taxon>Loa</taxon>
    </lineage>
</organism>
<dbReference type="CTD" id="9948837"/>
<sequence>MESEILIYLLFSLLSTTTQNVEPGNNTVEATSSSSSPSLQPIQLKSNSEPGTTPLSFELSFPIQKLVETIAPRERGFPLPEIKRARELGAPKFTIVERKSSSSMPPFITEIDHGATIEVQSENLNSQNEEKRNNYKTKETSISGLTEIPVISLSTINGANVIAKMPEQIENEDITLPPEITAVDPFATAISNESTIVASSISQQNVLHMIQNNSSSKINLLATSSFLNNSDGISSGTVELNQTNALDRGFNTDAVVRIFNATSSSLKPEQETIITKTTDGTTMALEVQRIPEEAKVTVTEKDRKNTTSYTTTMFKTLITETTPDIFHTTAANVVMLVEQTTGIPVLHPITTRKFSSIGTDEQSQIVDDGNIVVGMSGKYQTSPVTESPSVTLSEFDIHSSSFQSSADSFVTEPLSIEIKHQSELPKISTTSVELSPTITNEFNTAKSQEQDNEHEDENLFVADKTLFSQDGVMKTDFNGMHSVTGFVTPTEVN</sequence>
<dbReference type="OrthoDB" id="5848610at2759"/>
<evidence type="ECO:0000256" key="1">
    <source>
        <dbReference type="SAM" id="MobiDB-lite"/>
    </source>
</evidence>
<dbReference type="GeneID" id="9948837"/>
<keyword evidence="2" id="KW-0732">Signal</keyword>
<evidence type="ECO:0000313" key="3">
    <source>
        <dbReference type="EMBL" id="EJD76197.1"/>
    </source>
</evidence>
<protein>
    <submittedName>
        <fullName evidence="3">Uncharacterized protein</fullName>
    </submittedName>
</protein>
<reference evidence="3" key="1">
    <citation type="submission" date="2012-04" db="EMBL/GenBank/DDBJ databases">
        <title>The Genome Sequence of Loa loa.</title>
        <authorList>
            <consortium name="The Broad Institute Genome Sequencing Platform"/>
            <consortium name="Broad Institute Genome Sequencing Center for Infectious Disease"/>
            <person name="Nutman T.B."/>
            <person name="Fink D.L."/>
            <person name="Russ C."/>
            <person name="Young S."/>
            <person name="Zeng Q."/>
            <person name="Gargeya S."/>
            <person name="Alvarado L."/>
            <person name="Berlin A."/>
            <person name="Chapman S.B."/>
            <person name="Chen Z."/>
            <person name="Freedman E."/>
            <person name="Gellesch M."/>
            <person name="Goldberg J."/>
            <person name="Griggs A."/>
            <person name="Gujja S."/>
            <person name="Heilman E.R."/>
            <person name="Heiman D."/>
            <person name="Howarth C."/>
            <person name="Mehta T."/>
            <person name="Neiman D."/>
            <person name="Pearson M."/>
            <person name="Roberts A."/>
            <person name="Saif S."/>
            <person name="Shea T."/>
            <person name="Shenoy N."/>
            <person name="Sisk P."/>
            <person name="Stolte C."/>
            <person name="Sykes S."/>
            <person name="White J."/>
            <person name="Yandava C."/>
            <person name="Haas B."/>
            <person name="Henn M.R."/>
            <person name="Nusbaum C."/>
            <person name="Birren B."/>
        </authorList>
    </citation>
    <scope>NUCLEOTIDE SEQUENCE [LARGE SCALE GENOMIC DNA]</scope>
</reference>
<dbReference type="RefSeq" id="XP_020307010.1">
    <property type="nucleotide sequence ID" value="XM_020449458.1"/>
</dbReference>